<accession>A0AAN9AJU8</accession>
<dbReference type="EMBL" id="JBAMIC010004070">
    <property type="protein sequence ID" value="KAK7088119.1"/>
    <property type="molecule type" value="Genomic_DNA"/>
</dbReference>
<feature type="compositionally biased region" description="Basic residues" evidence="1">
    <location>
        <begin position="744"/>
        <end position="753"/>
    </location>
</feature>
<proteinExistence type="predicted"/>
<dbReference type="AlphaFoldDB" id="A0AAN9AJU8"/>
<evidence type="ECO:0000313" key="3">
    <source>
        <dbReference type="Proteomes" id="UP001374579"/>
    </source>
</evidence>
<name>A0AAN9AJU8_9CAEN</name>
<evidence type="ECO:0000256" key="1">
    <source>
        <dbReference type="SAM" id="MobiDB-lite"/>
    </source>
</evidence>
<organism evidence="2 3">
    <name type="scientific">Littorina saxatilis</name>
    <dbReference type="NCBI Taxonomy" id="31220"/>
    <lineage>
        <taxon>Eukaryota</taxon>
        <taxon>Metazoa</taxon>
        <taxon>Spiralia</taxon>
        <taxon>Lophotrochozoa</taxon>
        <taxon>Mollusca</taxon>
        <taxon>Gastropoda</taxon>
        <taxon>Caenogastropoda</taxon>
        <taxon>Littorinimorpha</taxon>
        <taxon>Littorinoidea</taxon>
        <taxon>Littorinidae</taxon>
        <taxon>Littorina</taxon>
    </lineage>
</organism>
<comment type="caution">
    <text evidence="2">The sequence shown here is derived from an EMBL/GenBank/DDBJ whole genome shotgun (WGS) entry which is preliminary data.</text>
</comment>
<keyword evidence="3" id="KW-1185">Reference proteome</keyword>
<dbReference type="PANTHER" id="PTHR37162">
    <property type="entry name" value="HAT FAMILY DIMERISATION DOMAINCONTAINING PROTEIN-RELATED"/>
    <property type="match status" value="1"/>
</dbReference>
<gene>
    <name evidence="2" type="ORF">V1264_022079</name>
</gene>
<sequence length="753" mass="80582">MEEGDTALLSDVKIEIDVAEEMPQCWHRTEPHPQESTRLREKNPHLLDISGDTVHIVANAAKALFKPFDGYLENISSDIYYDLEKSPKAKDLFQEVQVVLGQPKGLHIIRPCPSRFLQMLQVCDRISRLIDSLRVYYFSFLSTEEQEQYRPVINRILESHAVSSSAAARIRVIQIAQAKQSKTSSNLSRKDRILTGLFKDYTQFQATVDLYRGLLKKLESYTKLLQSEKPVLHIHHELMFSLVQKFLMLFLQANHVPETVKGMVNLKEEVRLRSMQVADGELCVGEHCHAAFTKGIKQSRHWAADMAGKLREGFGKASFLLLDSLPLDNSTIIQLSCLNPAAVSDPRFGRILKKLATSLPNVITEEQRGTLDSEARDYAVDKDVKNLAASYDPDSDTCRLDVNFWSLVFRLKTNGSVRFPMMMRLIKALLSIFSGPLVESSFNTMDDCIRKDRVNLLSENYEAVAMVRSSLKSKQATATTLSVTPGMISCVQGSKGAFVQHSVWKRDKKKKTQTQIWDAAVEQLKKKSGRQVNCLPNLTSSAKNTPPATSTSSSAPARSSVSANSTSSSAPAGSSVSATSTSSSAPAGSSVSANSTSSSAPAGSSVSATSTSSSAPAGSSVSATSTSSSAPAGSSVSANSTSSSAPAGSSVSATSTSSSAPARSSMSANSTCSSATARSSVSANSTSSSAPAGSSVSATSTSSSAPARSSVRANSTSSSATAPSPSSVSKKGKKQAAVGDIRSFFKKPRSSHD</sequence>
<feature type="region of interest" description="Disordered" evidence="1">
    <location>
        <begin position="528"/>
        <end position="753"/>
    </location>
</feature>
<feature type="compositionally biased region" description="Low complexity" evidence="1">
    <location>
        <begin position="539"/>
        <end position="729"/>
    </location>
</feature>
<reference evidence="2 3" key="1">
    <citation type="submission" date="2024-02" db="EMBL/GenBank/DDBJ databases">
        <title>Chromosome-scale genome assembly of the rough periwinkle Littorina saxatilis.</title>
        <authorList>
            <person name="De Jode A."/>
            <person name="Faria R."/>
            <person name="Formenti G."/>
            <person name="Sims Y."/>
            <person name="Smith T.P."/>
            <person name="Tracey A."/>
            <person name="Wood J.M.D."/>
            <person name="Zagrodzka Z.B."/>
            <person name="Johannesson K."/>
            <person name="Butlin R.K."/>
            <person name="Leder E.H."/>
        </authorList>
    </citation>
    <scope>NUCLEOTIDE SEQUENCE [LARGE SCALE GENOMIC DNA]</scope>
    <source>
        <strain evidence="2">Snail1</strain>
        <tissue evidence="2">Muscle</tissue>
    </source>
</reference>
<protein>
    <submittedName>
        <fullName evidence="2">Uncharacterized protein</fullName>
    </submittedName>
</protein>
<dbReference type="PANTHER" id="PTHR37162:SF1">
    <property type="entry name" value="BED-TYPE DOMAIN-CONTAINING PROTEIN"/>
    <property type="match status" value="1"/>
</dbReference>
<evidence type="ECO:0000313" key="2">
    <source>
        <dbReference type="EMBL" id="KAK7088119.1"/>
    </source>
</evidence>
<dbReference type="Proteomes" id="UP001374579">
    <property type="component" value="Unassembled WGS sequence"/>
</dbReference>